<sequence>MVHRETPLERLGKVPLLRVCSKRELETIARLTTTHFAEAGATLLVEGTFAREMMIVVEGTASVHRHGVKVAEIGPGDVIGELGLLTGHPRNASVVADTKMELLVLGSAEFSTLLDDVPSVTRKVLNTLAMRLAEAEQPTA</sequence>
<name>A0A6J7EVP2_9ZZZZ</name>
<dbReference type="EMBL" id="CAFBLP010000069">
    <property type="protein sequence ID" value="CAB4886421.1"/>
    <property type="molecule type" value="Genomic_DNA"/>
</dbReference>
<dbReference type="Pfam" id="PF00027">
    <property type="entry name" value="cNMP_binding"/>
    <property type="match status" value="1"/>
</dbReference>
<dbReference type="PANTHER" id="PTHR11635">
    <property type="entry name" value="CAMP-DEPENDENT PROTEIN KINASE REGULATORY CHAIN"/>
    <property type="match status" value="1"/>
</dbReference>
<dbReference type="PANTHER" id="PTHR11635:SF152">
    <property type="entry name" value="CAMP-DEPENDENT PROTEIN KINASE TYPE I REGULATORY SUBUNIT-RELATED"/>
    <property type="match status" value="1"/>
</dbReference>
<dbReference type="InterPro" id="IPR018490">
    <property type="entry name" value="cNMP-bd_dom_sf"/>
</dbReference>
<organism evidence="2">
    <name type="scientific">freshwater metagenome</name>
    <dbReference type="NCBI Taxonomy" id="449393"/>
    <lineage>
        <taxon>unclassified sequences</taxon>
        <taxon>metagenomes</taxon>
        <taxon>ecological metagenomes</taxon>
    </lineage>
</organism>
<feature type="domain" description="Cyclic nucleotide-binding" evidence="1">
    <location>
        <begin position="16"/>
        <end position="131"/>
    </location>
</feature>
<dbReference type="SUPFAM" id="SSF51206">
    <property type="entry name" value="cAMP-binding domain-like"/>
    <property type="match status" value="1"/>
</dbReference>
<dbReference type="InterPro" id="IPR000595">
    <property type="entry name" value="cNMP-bd_dom"/>
</dbReference>
<dbReference type="CDD" id="cd00038">
    <property type="entry name" value="CAP_ED"/>
    <property type="match status" value="1"/>
</dbReference>
<protein>
    <submittedName>
        <fullName evidence="2">Unannotated protein</fullName>
    </submittedName>
</protein>
<evidence type="ECO:0000259" key="1">
    <source>
        <dbReference type="PROSITE" id="PS50042"/>
    </source>
</evidence>
<proteinExistence type="predicted"/>
<gene>
    <name evidence="2" type="ORF">UFOPK3376_02303</name>
</gene>
<dbReference type="Gene3D" id="2.60.120.10">
    <property type="entry name" value="Jelly Rolls"/>
    <property type="match status" value="1"/>
</dbReference>
<dbReference type="GO" id="GO:0005829">
    <property type="term" value="C:cytosol"/>
    <property type="evidence" value="ECO:0007669"/>
    <property type="project" value="TreeGrafter"/>
</dbReference>
<dbReference type="GO" id="GO:0005952">
    <property type="term" value="C:cAMP-dependent protein kinase complex"/>
    <property type="evidence" value="ECO:0007669"/>
    <property type="project" value="InterPro"/>
</dbReference>
<dbReference type="SMART" id="SM00100">
    <property type="entry name" value="cNMP"/>
    <property type="match status" value="1"/>
</dbReference>
<dbReference type="AlphaFoldDB" id="A0A6J7EVP2"/>
<dbReference type="InterPro" id="IPR050503">
    <property type="entry name" value="cAMP-dep_PK_reg_su-like"/>
</dbReference>
<evidence type="ECO:0000313" key="2">
    <source>
        <dbReference type="EMBL" id="CAB4886421.1"/>
    </source>
</evidence>
<accession>A0A6J7EVP2</accession>
<reference evidence="2" key="1">
    <citation type="submission" date="2020-05" db="EMBL/GenBank/DDBJ databases">
        <authorList>
            <person name="Chiriac C."/>
            <person name="Salcher M."/>
            <person name="Ghai R."/>
            <person name="Kavagutti S V."/>
        </authorList>
    </citation>
    <scope>NUCLEOTIDE SEQUENCE</scope>
</reference>
<dbReference type="PROSITE" id="PS50042">
    <property type="entry name" value="CNMP_BINDING_3"/>
    <property type="match status" value="1"/>
</dbReference>
<dbReference type="InterPro" id="IPR014710">
    <property type="entry name" value="RmlC-like_jellyroll"/>
</dbReference>